<feature type="transmembrane region" description="Helical" evidence="8">
    <location>
        <begin position="146"/>
        <end position="167"/>
    </location>
</feature>
<evidence type="ECO:0000256" key="5">
    <source>
        <dbReference type="ARBA" id="ARBA00022989"/>
    </source>
</evidence>
<keyword evidence="4 8" id="KW-0812">Transmembrane</keyword>
<comment type="caution">
    <text evidence="9">The sequence shown here is derived from an EMBL/GenBank/DDBJ whole genome shotgun (WGS) entry which is preliminary data.</text>
</comment>
<feature type="transmembrane region" description="Helical" evidence="8">
    <location>
        <begin position="356"/>
        <end position="376"/>
    </location>
</feature>
<organism evidence="9 10">
    <name type="scientific">Staphylotrichum longicolle</name>
    <dbReference type="NCBI Taxonomy" id="669026"/>
    <lineage>
        <taxon>Eukaryota</taxon>
        <taxon>Fungi</taxon>
        <taxon>Dikarya</taxon>
        <taxon>Ascomycota</taxon>
        <taxon>Pezizomycotina</taxon>
        <taxon>Sordariomycetes</taxon>
        <taxon>Sordariomycetidae</taxon>
        <taxon>Sordariales</taxon>
        <taxon>Chaetomiaceae</taxon>
        <taxon>Staphylotrichum</taxon>
    </lineage>
</organism>
<evidence type="ECO:0000256" key="2">
    <source>
        <dbReference type="ARBA" id="ARBA00006595"/>
    </source>
</evidence>
<protein>
    <submittedName>
        <fullName evidence="9">Uncharacterized protein</fullName>
    </submittedName>
</protein>
<dbReference type="PANTHER" id="PTHR20772:SF2">
    <property type="entry name" value="PROTEIN FMP42"/>
    <property type="match status" value="1"/>
</dbReference>
<accession>A0AAD4F5B0</accession>
<dbReference type="Proteomes" id="UP001197093">
    <property type="component" value="Unassembled WGS sequence"/>
</dbReference>
<feature type="transmembrane region" description="Helical" evidence="8">
    <location>
        <begin position="119"/>
        <end position="139"/>
    </location>
</feature>
<keyword evidence="5 8" id="KW-1133">Transmembrane helix</keyword>
<evidence type="ECO:0000256" key="1">
    <source>
        <dbReference type="ARBA" id="ARBA00004141"/>
    </source>
</evidence>
<evidence type="ECO:0000256" key="3">
    <source>
        <dbReference type="ARBA" id="ARBA00022448"/>
    </source>
</evidence>
<evidence type="ECO:0000313" key="10">
    <source>
        <dbReference type="Proteomes" id="UP001197093"/>
    </source>
</evidence>
<keyword evidence="6 8" id="KW-0472">Membrane</keyword>
<dbReference type="PANTHER" id="PTHR20772">
    <property type="entry name" value="PROTEIN FMP42"/>
    <property type="match status" value="1"/>
</dbReference>
<feature type="transmembrane region" description="Helical" evidence="8">
    <location>
        <begin position="204"/>
        <end position="227"/>
    </location>
</feature>
<dbReference type="Gene3D" id="1.20.1250.20">
    <property type="entry name" value="MFS general substrate transporter like domains"/>
    <property type="match status" value="1"/>
</dbReference>
<evidence type="ECO:0000256" key="4">
    <source>
        <dbReference type="ARBA" id="ARBA00022692"/>
    </source>
</evidence>
<dbReference type="InterPro" id="IPR052599">
    <property type="entry name" value="SLC43A_AATransporter"/>
</dbReference>
<keyword evidence="3" id="KW-0813">Transport</keyword>
<evidence type="ECO:0000256" key="7">
    <source>
        <dbReference type="SAM" id="MobiDB-lite"/>
    </source>
</evidence>
<feature type="transmembrane region" description="Helical" evidence="8">
    <location>
        <begin position="239"/>
        <end position="257"/>
    </location>
</feature>
<dbReference type="InterPro" id="IPR036259">
    <property type="entry name" value="MFS_trans_sf"/>
</dbReference>
<feature type="region of interest" description="Disordered" evidence="7">
    <location>
        <begin position="412"/>
        <end position="434"/>
    </location>
</feature>
<evidence type="ECO:0000256" key="6">
    <source>
        <dbReference type="ARBA" id="ARBA00023136"/>
    </source>
</evidence>
<proteinExistence type="inferred from homology"/>
<evidence type="ECO:0000313" key="9">
    <source>
        <dbReference type="EMBL" id="KAG7293034.1"/>
    </source>
</evidence>
<comment type="similarity">
    <text evidence="2">Belongs to the SLC43A transporter (TC 2.A.1.44) family.</text>
</comment>
<name>A0AAD4F5B0_9PEZI</name>
<gene>
    <name evidence="9" type="ORF">NEMBOFW57_003079</name>
</gene>
<comment type="subcellular location">
    <subcellularLocation>
        <location evidence="1">Membrane</location>
        <topology evidence="1">Multi-pass membrane protein</topology>
    </subcellularLocation>
</comment>
<keyword evidence="10" id="KW-1185">Reference proteome</keyword>
<dbReference type="EMBL" id="JAHCVI010000001">
    <property type="protein sequence ID" value="KAG7293034.1"/>
    <property type="molecule type" value="Genomic_DNA"/>
</dbReference>
<sequence>MSMNRTYTTIPVGGARIRSASEASTRARKLSFNPLPEEWNPPTTADQPLAVGAFEVPKWKRLLQVLAGVLYCMLAAGVVFGFAAIKPVLKAEGAYRRLCAVLDDAPSDGNTCVEMRLNLMFTVAAVATNVAALPVGAILDHYGPRVCSIIGSLFLAAGALLMAWESILPFDGLFLGYLFLALGGPFTYISSFHLSNAFPRHSGFILALMTGAFDASSALFLVYRIVWQATNGALNQTRFFSLYVFVPAGIILLQFILMPAQSYKTAGELIEALREPLEAIEEIDARPVEADSELAAFLHEETFQEQVDVIEGIQDVLGPTKARPDEQLERETHINDISGVWGVMHGLPAREQFKSFWFVLVCAFTVVQMTRINFFLTTVRAQYAHLLPSPADAAAAALNTFFDVALPPAACSRSPSSASSSTAPARRPCSPCSS</sequence>
<feature type="transmembrane region" description="Helical" evidence="8">
    <location>
        <begin position="65"/>
        <end position="85"/>
    </location>
</feature>
<reference evidence="9" key="1">
    <citation type="submission" date="2023-02" db="EMBL/GenBank/DDBJ databases">
        <authorList>
            <person name="Palmer J.M."/>
        </authorList>
    </citation>
    <scope>NUCLEOTIDE SEQUENCE</scope>
    <source>
        <strain evidence="9">FW57</strain>
    </source>
</reference>
<dbReference type="GO" id="GO:0000329">
    <property type="term" value="C:fungal-type vacuole membrane"/>
    <property type="evidence" value="ECO:0007669"/>
    <property type="project" value="TreeGrafter"/>
</dbReference>
<dbReference type="AlphaFoldDB" id="A0AAD4F5B0"/>
<evidence type="ECO:0000256" key="8">
    <source>
        <dbReference type="SAM" id="Phobius"/>
    </source>
</evidence>
<dbReference type="SUPFAM" id="SSF103473">
    <property type="entry name" value="MFS general substrate transporter"/>
    <property type="match status" value="1"/>
</dbReference>